<dbReference type="InterPro" id="IPR007739">
    <property type="entry name" value="RgpF"/>
</dbReference>
<name>A0ABW4X7D6_9ACTN</name>
<dbReference type="Proteomes" id="UP001597402">
    <property type="component" value="Unassembled WGS sequence"/>
</dbReference>
<dbReference type="EMBL" id="JBHUHP010000001">
    <property type="protein sequence ID" value="MFD2090358.1"/>
    <property type="molecule type" value="Genomic_DNA"/>
</dbReference>
<gene>
    <name evidence="1" type="ORF">ACFSHS_02110</name>
</gene>
<dbReference type="Pfam" id="PF05045">
    <property type="entry name" value="RgpF"/>
    <property type="match status" value="1"/>
</dbReference>
<organism evidence="1 2">
    <name type="scientific">Blastococcus deserti</name>
    <dbReference type="NCBI Taxonomy" id="2259033"/>
    <lineage>
        <taxon>Bacteria</taxon>
        <taxon>Bacillati</taxon>
        <taxon>Actinomycetota</taxon>
        <taxon>Actinomycetes</taxon>
        <taxon>Geodermatophilales</taxon>
        <taxon>Geodermatophilaceae</taxon>
        <taxon>Blastococcus</taxon>
    </lineage>
</organism>
<dbReference type="PANTHER" id="PTHR41244">
    <property type="entry name" value="RHAMNAN SYNTHESIS F"/>
    <property type="match status" value="1"/>
</dbReference>
<dbReference type="Gene3D" id="3.20.20.80">
    <property type="entry name" value="Glycosidases"/>
    <property type="match status" value="1"/>
</dbReference>
<evidence type="ECO:0000313" key="2">
    <source>
        <dbReference type="Proteomes" id="UP001597402"/>
    </source>
</evidence>
<keyword evidence="2" id="KW-1185">Reference proteome</keyword>
<dbReference type="PANTHER" id="PTHR41244:SF1">
    <property type="entry name" value="GLYCOSYLTRANSFERASE"/>
    <property type="match status" value="1"/>
</dbReference>
<reference evidence="2" key="1">
    <citation type="journal article" date="2019" name="Int. J. Syst. Evol. Microbiol.">
        <title>The Global Catalogue of Microorganisms (GCM) 10K type strain sequencing project: providing services to taxonomists for standard genome sequencing and annotation.</title>
        <authorList>
            <consortium name="The Broad Institute Genomics Platform"/>
            <consortium name="The Broad Institute Genome Sequencing Center for Infectious Disease"/>
            <person name="Wu L."/>
            <person name="Ma J."/>
        </authorList>
    </citation>
    <scope>NUCLEOTIDE SEQUENCE [LARGE SCALE GENOMIC DNA]</scope>
    <source>
        <strain evidence="2">JCM 3338</strain>
    </source>
</reference>
<protein>
    <submittedName>
        <fullName evidence="1">Glycoside hydrolase family 99-like domain-containing protein</fullName>
    </submittedName>
</protein>
<accession>A0ABW4X7D6</accession>
<proteinExistence type="predicted"/>
<dbReference type="Pfam" id="PF14307">
    <property type="entry name" value="Glyco_tran_WbsX"/>
    <property type="match status" value="1"/>
</dbReference>
<dbReference type="InterPro" id="IPR032719">
    <property type="entry name" value="WbsX"/>
</dbReference>
<evidence type="ECO:0000313" key="1">
    <source>
        <dbReference type="EMBL" id="MFD2090358.1"/>
    </source>
</evidence>
<dbReference type="CDD" id="cd11579">
    <property type="entry name" value="Glyco_tran_WbsX"/>
    <property type="match status" value="1"/>
</dbReference>
<comment type="caution">
    <text evidence="1">The sequence shown here is derived from an EMBL/GenBank/DDBJ whole genome shotgun (WGS) entry which is preliminary data.</text>
</comment>
<dbReference type="RefSeq" id="WP_376871143.1">
    <property type="nucleotide sequence ID" value="NZ_JBHUHP010000001.1"/>
</dbReference>
<sequence length="699" mass="79579">MLEGTLVRRAAGRLKRGAVHHLSSGRQELGQVRQRLQLRGRVYRALGRDLPQDYGRPFFPPASFDAWVARTGEGRPVLYPPAWRTYGRLVVEQPSRIAVLMHVHFPELVDELVDQLAHIPVPFDLIVTNSSGEDVDIRPVGAMRNCRVLPVDNHGRDIWPTVAAVNSGVLDPYLLVLKVHTKKSAWREEHELAGDGSTWRAGFLEQLLGNRTNVEVILDAFRSDPGLGVVTADGSVLGPEFWGDNQRNARELARRLEFWLDDDSLTFPAGSMYWCRGIVLQGLRALLMTEADFEEERGQVNGTTAHAVERLIGVLTTEAGLSTVERSLLPRPAVPGSHQDFDGRPLRARARFVPFYLPQFHPTPENDEWWGTGFTEWTNVTTTRPVFHGHYQPRLPTDLGFYDLRSDEVRRAQAQLASFAGIEGFMYYYYWFAGKRLLHRPIEALLASDLEFPFCLMWANENWTRRWDGNSQDILLAQDYDRVPAEQFIEDVADFLADPRYMTVEGKKILAVYRPAQMPDFARVARRWREIARQKGIGELFLLHVDVGHSMQGLDDAASHGLDGSMEFPPHNMLWKGIDRMDLHMRHDFHGNAMSYPALADDAAARAARDDNPNHFPGAMVTFDNTARRQLSSDFWFGANPYVFHRWLQALARAVTDRDPDRRLIFVNAWNEWAEAAVLEPTDRHGRSFLLALRDVAYS</sequence>